<reference evidence="1" key="1">
    <citation type="journal article" date="2022" name="Toxins">
        <title>Genomic Analysis of Sphingopyxis sp. USTB-05 for Biodegrading Cyanobacterial Hepatotoxins.</title>
        <authorList>
            <person name="Liu C."/>
            <person name="Xu Q."/>
            <person name="Zhao Z."/>
            <person name="Zhang H."/>
            <person name="Liu X."/>
            <person name="Yin C."/>
            <person name="Liu Y."/>
            <person name="Yan H."/>
        </authorList>
    </citation>
    <scope>NUCLEOTIDE SEQUENCE</scope>
    <source>
        <strain evidence="1">NBD5</strain>
    </source>
</reference>
<organism evidence="1 2">
    <name type="scientific">Sphingomonas morindae</name>
    <dbReference type="NCBI Taxonomy" id="1541170"/>
    <lineage>
        <taxon>Bacteria</taxon>
        <taxon>Pseudomonadati</taxon>
        <taxon>Pseudomonadota</taxon>
        <taxon>Alphaproteobacteria</taxon>
        <taxon>Sphingomonadales</taxon>
        <taxon>Sphingomonadaceae</taxon>
        <taxon>Sphingomonas</taxon>
    </lineage>
</organism>
<proteinExistence type="predicted"/>
<protein>
    <submittedName>
        <fullName evidence="1">DUF2218 domain-containing protein</fullName>
    </submittedName>
</protein>
<dbReference type="Pfam" id="PF09981">
    <property type="entry name" value="DUF2218"/>
    <property type="match status" value="1"/>
</dbReference>
<dbReference type="EMBL" id="CP084930">
    <property type="protein sequence ID" value="USI71741.1"/>
    <property type="molecule type" value="Genomic_DNA"/>
</dbReference>
<dbReference type="PIRSF" id="PIRSF028291">
    <property type="entry name" value="UCP028291"/>
    <property type="match status" value="1"/>
</dbReference>
<evidence type="ECO:0000313" key="2">
    <source>
        <dbReference type="Proteomes" id="UP001056937"/>
    </source>
</evidence>
<keyword evidence="2" id="KW-1185">Reference proteome</keyword>
<gene>
    <name evidence="1" type="ORF">LHA26_10430</name>
</gene>
<evidence type="ECO:0000313" key="1">
    <source>
        <dbReference type="EMBL" id="USI71741.1"/>
    </source>
</evidence>
<sequence>MSGVDIAGPASSEACVPTKLGARYLQQLCKHWAHKFAVELEDARGLVPFDPATRAEFLAEPEALRVRITAPDGERLAQMQRVVAAHLDRFAFREAPLSFDWT</sequence>
<accession>A0ABY4X4E5</accession>
<dbReference type="RefSeq" id="WP_252165554.1">
    <property type="nucleotide sequence ID" value="NZ_CP084930.1"/>
</dbReference>
<dbReference type="Gene3D" id="3.30.310.50">
    <property type="entry name" value="Alpha-D-phosphohexomutase, C-terminal domain"/>
    <property type="match status" value="1"/>
</dbReference>
<dbReference type="InterPro" id="IPR014543">
    <property type="entry name" value="UCP028291"/>
</dbReference>
<dbReference type="Proteomes" id="UP001056937">
    <property type="component" value="Chromosome 1"/>
</dbReference>
<name>A0ABY4X4E5_9SPHN</name>